<gene>
    <name evidence="1" type="ORF">NM688_g8952</name>
</gene>
<accession>A0ACC1RL43</accession>
<reference evidence="1" key="1">
    <citation type="submission" date="2022-07" db="EMBL/GenBank/DDBJ databases">
        <title>Genome Sequence of Phlebia brevispora.</title>
        <authorList>
            <person name="Buettner E."/>
        </authorList>
    </citation>
    <scope>NUCLEOTIDE SEQUENCE</scope>
    <source>
        <strain evidence="1">MPL23</strain>
    </source>
</reference>
<sequence>MMKQSSRDTKRLHNVLQYKVVAAHKIHEEYSSELGFAELRSTYRHGCHEVSTHAWRKFHRIFLFLSDHMMKFFGSLFHPPASAEYTRPSLTNIQLVYKRIFDHLLDRGDSYKRDAFSALENARDALPTELYLKLRVDHDALSVQREALLDASGTPSTELIAKANSYKNAAKSLYWTVCDITDVNTRETSVSPSSSSASSSSISKSSAYTTTTTTTTSPVSSYQDPPPSDHVQHSHHDAGMMLGKTSKHWLQPPTLPIISVPRADSVERPLPSPPQASRNSSAQWSPNVRASHDLHEGVPFPVPIVPLFLDPDEREQLESTDFSFWLDNSLRSLDSSVDVHTVKNLLLSMPPEQMDDTCRRCFAEMMTDYGHVDGEKFMQEFVHKRLSSASSTPSAPRHSSGPHAYVDGNTRELVVDYTLPSARLRKTTFPRVRRRGSGDGQTRNPLSFLSRPLTSCTDRFTSQGDAYQHIVSQEIEKHRDEKMTEEVLKYNELVKERQDIETSRRSGRGPLRLISSIPLVAAWRYKRRARALHESIKARVYASSTDNGRDIILTKLFVESFRQI</sequence>
<proteinExistence type="predicted"/>
<name>A0ACC1RL43_9APHY</name>
<dbReference type="Proteomes" id="UP001148662">
    <property type="component" value="Unassembled WGS sequence"/>
</dbReference>
<evidence type="ECO:0000313" key="2">
    <source>
        <dbReference type="Proteomes" id="UP001148662"/>
    </source>
</evidence>
<keyword evidence="2" id="KW-1185">Reference proteome</keyword>
<dbReference type="EMBL" id="JANHOG010002584">
    <property type="protein sequence ID" value="KAJ3521910.1"/>
    <property type="molecule type" value="Genomic_DNA"/>
</dbReference>
<comment type="caution">
    <text evidence="1">The sequence shown here is derived from an EMBL/GenBank/DDBJ whole genome shotgun (WGS) entry which is preliminary data.</text>
</comment>
<protein>
    <submittedName>
        <fullName evidence="1">Uncharacterized protein</fullName>
    </submittedName>
</protein>
<evidence type="ECO:0000313" key="1">
    <source>
        <dbReference type="EMBL" id="KAJ3521910.1"/>
    </source>
</evidence>
<organism evidence="1 2">
    <name type="scientific">Phlebia brevispora</name>
    <dbReference type="NCBI Taxonomy" id="194682"/>
    <lineage>
        <taxon>Eukaryota</taxon>
        <taxon>Fungi</taxon>
        <taxon>Dikarya</taxon>
        <taxon>Basidiomycota</taxon>
        <taxon>Agaricomycotina</taxon>
        <taxon>Agaricomycetes</taxon>
        <taxon>Polyporales</taxon>
        <taxon>Meruliaceae</taxon>
        <taxon>Phlebia</taxon>
    </lineage>
</organism>